<dbReference type="OrthoDB" id="6179at2"/>
<dbReference type="Gene3D" id="3.40.50.300">
    <property type="entry name" value="P-loop containing nucleotide triphosphate hydrolases"/>
    <property type="match status" value="1"/>
</dbReference>
<feature type="domain" description="G" evidence="1">
    <location>
        <begin position="6"/>
        <end position="128"/>
    </location>
</feature>
<organism evidence="3 4">
    <name type="scientific">Halolactibacillus halophilus</name>
    <dbReference type="NCBI Taxonomy" id="306540"/>
    <lineage>
        <taxon>Bacteria</taxon>
        <taxon>Bacillati</taxon>
        <taxon>Bacillota</taxon>
        <taxon>Bacilli</taxon>
        <taxon>Bacillales</taxon>
        <taxon>Bacillaceae</taxon>
        <taxon>Halolactibacillus</taxon>
    </lineage>
</organism>
<reference evidence="2 5" key="2">
    <citation type="submission" date="2019-07" db="EMBL/GenBank/DDBJ databases">
        <title>Whole genome shotgun sequence of Halolactibacillus halophilus NBRC 100868.</title>
        <authorList>
            <person name="Hosoyama A."/>
            <person name="Uohara A."/>
            <person name="Ohji S."/>
            <person name="Ichikawa N."/>
        </authorList>
    </citation>
    <scope>NUCLEOTIDE SEQUENCE [LARGE SCALE GENOMIC DNA]</scope>
    <source>
        <strain evidence="2 5">NBRC 100868</strain>
    </source>
</reference>
<dbReference type="Proteomes" id="UP000321547">
    <property type="component" value="Unassembled WGS sequence"/>
</dbReference>
<reference evidence="3 4" key="1">
    <citation type="submission" date="2016-10" db="EMBL/GenBank/DDBJ databases">
        <authorList>
            <person name="de Groot N.N."/>
        </authorList>
    </citation>
    <scope>NUCLEOTIDE SEQUENCE [LARGE SCALE GENOMIC DNA]</scope>
    <source>
        <strain evidence="3 4">DSM 17073</strain>
    </source>
</reference>
<dbReference type="EMBL" id="FOXC01000043">
    <property type="protein sequence ID" value="SFP69301.1"/>
    <property type="molecule type" value="Genomic_DNA"/>
</dbReference>
<dbReference type="GO" id="GO:0005525">
    <property type="term" value="F:GTP binding"/>
    <property type="evidence" value="ECO:0007669"/>
    <property type="project" value="InterPro"/>
</dbReference>
<dbReference type="InterPro" id="IPR006073">
    <property type="entry name" value="GTP-bd"/>
</dbReference>
<dbReference type="CDD" id="cd00882">
    <property type="entry name" value="Ras_like_GTPase"/>
    <property type="match status" value="1"/>
</dbReference>
<protein>
    <submittedName>
        <fullName evidence="2">GTPase</fullName>
    </submittedName>
</protein>
<accession>A0A1I5SF02</accession>
<dbReference type="SUPFAM" id="SSF52540">
    <property type="entry name" value="P-loop containing nucleoside triphosphate hydrolases"/>
    <property type="match status" value="1"/>
</dbReference>
<evidence type="ECO:0000313" key="5">
    <source>
        <dbReference type="Proteomes" id="UP000321547"/>
    </source>
</evidence>
<dbReference type="STRING" id="306540.SAMN05421839_14316"/>
<evidence type="ECO:0000313" key="4">
    <source>
        <dbReference type="Proteomes" id="UP000242243"/>
    </source>
</evidence>
<name>A0A1I5SF02_9BACI</name>
<evidence type="ECO:0000313" key="2">
    <source>
        <dbReference type="EMBL" id="GEM02557.1"/>
    </source>
</evidence>
<dbReference type="Pfam" id="PF01926">
    <property type="entry name" value="MMR_HSR1"/>
    <property type="match status" value="1"/>
</dbReference>
<gene>
    <name evidence="2" type="ORF">HHA03_20890</name>
    <name evidence="3" type="ORF">SAMN05421839_14316</name>
</gene>
<evidence type="ECO:0000259" key="1">
    <source>
        <dbReference type="Pfam" id="PF01926"/>
    </source>
</evidence>
<dbReference type="RefSeq" id="WP_089833582.1">
    <property type="nucleotide sequence ID" value="NZ_BJWI01000044.1"/>
</dbReference>
<evidence type="ECO:0000313" key="3">
    <source>
        <dbReference type="EMBL" id="SFP69301.1"/>
    </source>
</evidence>
<dbReference type="AlphaFoldDB" id="A0A1I5SF02"/>
<sequence length="384" mass="41716">MERGNVLVIGNSGVGKSTLINTVLGSEVAESGFGSTGTTKELKIYESKEIPFRVIDTVGFEPSFGKQLMAINSVKKWSKSSIKDNTKINMIWFCVDGTSRKLFFKTIKNLAKATTMWKSVPIVVVITKSYSKPERTENIAMVEEVFSDMEKFNENLKAIVPVVASTYTINETTFVPPEGIVELIDISNQLMPEGIKAGDNDVYNFKLRRKMALAQSIVGFSVTSAATVGAVPIPFADALILGPIELAEIKGLAQLYEINRHKDSSPFVDSIIEIGTVGAAAKLAISSIKAIPGLNIAASVVNAVVAGSIVAAIGEGSIYVFEKIYKGEKTVEDIEWMKKVMENKLSSQFIENVGVILGKIDKNATPRDIAKMVNTIFVSMIKTK</sequence>
<dbReference type="Proteomes" id="UP000242243">
    <property type="component" value="Unassembled WGS sequence"/>
</dbReference>
<keyword evidence="5" id="KW-1185">Reference proteome</keyword>
<dbReference type="InterPro" id="IPR027417">
    <property type="entry name" value="P-loop_NTPase"/>
</dbReference>
<proteinExistence type="predicted"/>
<dbReference type="EMBL" id="BJWI01000044">
    <property type="protein sequence ID" value="GEM02557.1"/>
    <property type="molecule type" value="Genomic_DNA"/>
</dbReference>